<keyword evidence="2" id="KW-0662">Pyridine nucleotide biosynthesis</keyword>
<comment type="catalytic activity">
    <reaction evidence="8">
        <text>beta-nicotinamide D-ribonucleotide + ATP + H(+) = diphosphate + NAD(+)</text>
        <dbReference type="Rhea" id="RHEA:21360"/>
        <dbReference type="ChEBI" id="CHEBI:14649"/>
        <dbReference type="ChEBI" id="CHEBI:15378"/>
        <dbReference type="ChEBI" id="CHEBI:30616"/>
        <dbReference type="ChEBI" id="CHEBI:33019"/>
        <dbReference type="ChEBI" id="CHEBI:57540"/>
        <dbReference type="EC" id="2.7.7.1"/>
    </reaction>
</comment>
<evidence type="ECO:0000256" key="7">
    <source>
        <dbReference type="ARBA" id="ARBA00023027"/>
    </source>
</evidence>
<dbReference type="Pfam" id="PF01467">
    <property type="entry name" value="CTP_transf_like"/>
    <property type="match status" value="1"/>
</dbReference>
<keyword evidence="11" id="KW-1185">Reference proteome</keyword>
<feature type="domain" description="Cytidyltransferase-like" evidence="9">
    <location>
        <begin position="45"/>
        <end position="244"/>
    </location>
</feature>
<dbReference type="AlphaFoldDB" id="A0A9P0QST7"/>
<dbReference type="Proteomes" id="UP000837801">
    <property type="component" value="Unassembled WGS sequence"/>
</dbReference>
<evidence type="ECO:0000256" key="3">
    <source>
        <dbReference type="ARBA" id="ARBA00022679"/>
    </source>
</evidence>
<dbReference type="GO" id="GO:0005634">
    <property type="term" value="C:nucleus"/>
    <property type="evidence" value="ECO:0007669"/>
    <property type="project" value="TreeGrafter"/>
</dbReference>
<comment type="caution">
    <text evidence="10">The sequence shown here is derived from an EMBL/GenBank/DDBJ whole genome shotgun (WGS) entry which is preliminary data.</text>
</comment>
<gene>
    <name evidence="10" type="ORF">CLIB1423_14S02366</name>
</gene>
<comment type="pathway">
    <text evidence="1">Cofactor biosynthesis; NAD(+) biosynthesis.</text>
</comment>
<dbReference type="GO" id="GO:0005737">
    <property type="term" value="C:cytoplasm"/>
    <property type="evidence" value="ECO:0007669"/>
    <property type="project" value="TreeGrafter"/>
</dbReference>
<dbReference type="GO" id="GO:0009435">
    <property type="term" value="P:NAD+ biosynthetic process"/>
    <property type="evidence" value="ECO:0007669"/>
    <property type="project" value="InterPro"/>
</dbReference>
<evidence type="ECO:0000256" key="4">
    <source>
        <dbReference type="ARBA" id="ARBA00022695"/>
    </source>
</evidence>
<dbReference type="InterPro" id="IPR005248">
    <property type="entry name" value="NadD/NMNAT"/>
</dbReference>
<sequence>MSKFRPRFLAKALNEFIASSNDFKILYSPSTAPQVQHVDRICILDSSFNPPHLGHLSLALESLKQSYSTENEQKILYLILSVKNADKLVPQPASFAERIDMMCLMADSISRNYGFKVEVGLTKHAKFVDKSMSILNYIKSSQQESTPPKITFSVGFDTIIRLFNPKYYIPDKLSIALDEFMKTTDIFCLTRGNEDTTYQEQIKYIADIKHGKDGDIPHHWSTNIFLQKKLDEETTDISSSAIRKQIETGSEKDGKWSDSVLPEIKEYILEFKPYQSPKPN</sequence>
<dbReference type="SUPFAM" id="SSF52374">
    <property type="entry name" value="Nucleotidylyl transferase"/>
    <property type="match status" value="1"/>
</dbReference>
<reference evidence="10" key="1">
    <citation type="submission" date="2022-03" db="EMBL/GenBank/DDBJ databases">
        <authorList>
            <person name="Legras J.-L."/>
            <person name="Devillers H."/>
            <person name="Grondin C."/>
        </authorList>
    </citation>
    <scope>NUCLEOTIDE SEQUENCE</scope>
    <source>
        <strain evidence="10">CLIB 1423</strain>
    </source>
</reference>
<keyword evidence="3" id="KW-0808">Transferase</keyword>
<keyword evidence="7" id="KW-0520">NAD</keyword>
<evidence type="ECO:0000313" key="11">
    <source>
        <dbReference type="Proteomes" id="UP000837801"/>
    </source>
</evidence>
<organism evidence="10 11">
    <name type="scientific">[Candida] railenensis</name>
    <dbReference type="NCBI Taxonomy" id="45579"/>
    <lineage>
        <taxon>Eukaryota</taxon>
        <taxon>Fungi</taxon>
        <taxon>Dikarya</taxon>
        <taxon>Ascomycota</taxon>
        <taxon>Saccharomycotina</taxon>
        <taxon>Pichiomycetes</taxon>
        <taxon>Debaryomycetaceae</taxon>
        <taxon>Kurtzmaniella</taxon>
    </lineage>
</organism>
<dbReference type="PANTHER" id="PTHR31285:SF0">
    <property type="entry name" value="NICOTINAMIDE MONONUCLEOTIDE ADENYLYLTRANSFERASE"/>
    <property type="match status" value="1"/>
</dbReference>
<dbReference type="Gene3D" id="3.40.50.620">
    <property type="entry name" value="HUPs"/>
    <property type="match status" value="1"/>
</dbReference>
<evidence type="ECO:0000256" key="5">
    <source>
        <dbReference type="ARBA" id="ARBA00022741"/>
    </source>
</evidence>
<dbReference type="OrthoDB" id="5591297at2759"/>
<dbReference type="GO" id="GO:0005524">
    <property type="term" value="F:ATP binding"/>
    <property type="evidence" value="ECO:0007669"/>
    <property type="project" value="UniProtKB-KW"/>
</dbReference>
<dbReference type="InterPro" id="IPR004821">
    <property type="entry name" value="Cyt_trans-like"/>
</dbReference>
<evidence type="ECO:0000256" key="6">
    <source>
        <dbReference type="ARBA" id="ARBA00022840"/>
    </source>
</evidence>
<dbReference type="InterPro" id="IPR014729">
    <property type="entry name" value="Rossmann-like_a/b/a_fold"/>
</dbReference>
<keyword evidence="4 10" id="KW-0548">Nucleotidyltransferase</keyword>
<protein>
    <submittedName>
        <fullName evidence="10">Nicotinamide mononucleotide adenylyltransferase</fullName>
    </submittedName>
</protein>
<dbReference type="CDD" id="cd02165">
    <property type="entry name" value="NMNAT"/>
    <property type="match status" value="1"/>
</dbReference>
<keyword evidence="5" id="KW-0547">Nucleotide-binding</keyword>
<dbReference type="GO" id="GO:0000309">
    <property type="term" value="F:nicotinamide-nucleotide adenylyltransferase activity"/>
    <property type="evidence" value="ECO:0007669"/>
    <property type="project" value="UniProtKB-EC"/>
</dbReference>
<evidence type="ECO:0000256" key="2">
    <source>
        <dbReference type="ARBA" id="ARBA00022642"/>
    </source>
</evidence>
<name>A0A9P0QST7_9ASCO</name>
<accession>A0A9P0QST7</accession>
<dbReference type="GO" id="GO:0016887">
    <property type="term" value="F:ATP hydrolysis activity"/>
    <property type="evidence" value="ECO:0007669"/>
    <property type="project" value="TreeGrafter"/>
</dbReference>
<evidence type="ECO:0000313" key="10">
    <source>
        <dbReference type="EMBL" id="CAH2354114.1"/>
    </source>
</evidence>
<dbReference type="EMBL" id="CAKXYY010000014">
    <property type="protein sequence ID" value="CAH2354114.1"/>
    <property type="molecule type" value="Genomic_DNA"/>
</dbReference>
<keyword evidence="6" id="KW-0067">ATP-binding</keyword>
<evidence type="ECO:0000256" key="8">
    <source>
        <dbReference type="ARBA" id="ARBA00049001"/>
    </source>
</evidence>
<evidence type="ECO:0000259" key="9">
    <source>
        <dbReference type="Pfam" id="PF01467"/>
    </source>
</evidence>
<evidence type="ECO:0000256" key="1">
    <source>
        <dbReference type="ARBA" id="ARBA00004790"/>
    </source>
</evidence>
<proteinExistence type="predicted"/>
<dbReference type="PANTHER" id="PTHR31285">
    <property type="entry name" value="NICOTINAMIDE MONONUCLEOTIDE ADENYLYLTRANSFERASE"/>
    <property type="match status" value="1"/>
</dbReference>